<dbReference type="GO" id="GO:0004197">
    <property type="term" value="F:cysteine-type endopeptidase activity"/>
    <property type="evidence" value="ECO:0007669"/>
    <property type="project" value="InterPro"/>
</dbReference>
<evidence type="ECO:0000256" key="1">
    <source>
        <dbReference type="ARBA" id="ARBA00000451"/>
    </source>
</evidence>
<dbReference type="GO" id="GO:0051307">
    <property type="term" value="P:meiotic chromosome separation"/>
    <property type="evidence" value="ECO:0007669"/>
    <property type="project" value="TreeGrafter"/>
</dbReference>
<sequence length="1962" mass="217026">MRAVNTALQGLSELVGSGWKATAERSKAGKATTASTHATTAATQLANLRKACPVDVGIERAALSVIAKLCTLEMYDAAYPALCEMHKSLCTLIDVQSPSDTVYLITLPIPAVPPTDTTLLTLLSSYLLHAVTIVAHASRRVPSATQIADVLSNEHTLMSWLPLFSNLPQKHLDFLLTRTYSTLTKSITSESDPRAIYHIRMHALCLLTNTSPGRLSADAFWDLPMRYANAYLKALLSSPSTSSSHPEAARMIVQTFSQIVALVEASPHQESFMNSRPFDGFCDYWMETIKRTGDLSLLDQVTELTRRKNVTDTGAPPDSAFNAADLQALVIKTISLLDGNRVADVPLHGLLGSLRGLKEHLSSGQSSGSSCEKTIERLRRALLQAAESKGIPVDSIAPVLYVIVDVFELLISKDPHSRLISKALDTLFTLARLQLRPSVTSTHLVSHDTLSRCAKVIAGCQDTIGQHEYANFLRCISSSFHNTGGQLYQTNSYASAVTFIEEGCKLGAQALNLHRTHPNPDETSTSWDQLRDQLYRRWQLLGLCNAAINDRRAAYSAFLEAIKAFPYSQFDLAQSDPSSFFSTPSLKELRAIVDKATYQALCELYIPPRQVSLRRVHGDANVTGALLQRQIDFLVPLAHKSTVRDALPQFVRDAVDLCATPKRALHRVRLLLKALSITYVLGPEVLAQVGSTEGIWQQIDSGLNEAESHLTDANATHLQQFRAMAHMWRALHIHRNASDIALAVIEQNAAQACEILRAVVRPPPPPTVAATRSTRGRAPPGRTTKRVLKPKPVPAKAAVTPRSKPRKALQDVPLNTGSIGQADEVLFARRTLFDQPDELLELLENLAHVLGFVGLRVLKLHVLEVVRLVAGAVDGPQCDRYVIASAQLAAELESLGKIKMARELLRGILPQVKADATSPDAAVAFYLRAAANAVAGGDFDQGISISFYEEAVTLSGQWQEDKTQSPLLRTQIRAKRVGQVALAHNVFSLLQASRGDAAASLDGLLQSLRFWNRAYDTLARLQPQQTPRTSDEDDPFSDSPQKNATPGVMEPSQPKPAYAKRPWMDNAGWRIAHGLLGALFALSRVYRLNGAAREAIFFAQQAEELAGAVNAPAAAVYALTRKAEVQFEQGLVEEAYQSIGQAIRVLGGIDAVEMLELQRLKGQYEEELEEASETFEDASDMLQRLNDAMAGFAETLASLRIKGVEAELPIANAARRILHDQVWRLRDVDNSDFDGILEKLMGLPATAETQMEENVLVAKLTLGAIYKRFRSDMFLSSLPESTIALPLDTTDCQTTALSGSTSDVLENLNSTEQLLWNTLQLGSVDGNVLNLRDSTTRLALIRAFQASLGQVEKDSPLVVSNLLDATSALTLRREMTDAILHKFQAMPLQDELKFPTFETPVPASAPAKNKAPRARVAHSPEPPSDDEDECQPGSLQEYWESVRDRYQDRVLDLPTLSESRVSTLPAHWSVVHIAIAADKGTLFITRQYGGGGNERDLAFTIPLKGRRDSEEDEHLTFQDVLTEFSDIVKSSNDTTKAAINIKSGDDEARLAWWRERGALDTRLKDLLENIEFCWLGAFKTILSRRPGLTPEDLISVRSSFDRAFQRGLQSQNKKTKQKALGHRKAASDYHMPNRVTLDDALMECFSTLHSKNRDEELEDLVYFMLDLYQFHGVPIDIAEIDIDQVVIDLRTALEEHAERLRKRAGRSRGATPEKDDEHLFLALDKDLQGLPWENIPILRGRSVSRVPSVDFLLDRMEFARWQQGKRDVDRAKVDPKHGFYFLNPSGDLGRTEDRFKGWAKDVERAGWQGITGKAPSELQFLNALENNDLVVYFGHGGGEQYVRSHKIRHLPRCAAVMLWGCSSGHLRDMGNFDRTGSPYNYMVAGCPSLVANLWDVTDRDIDKFSQAVFDKMHLDGEHVRRWTEDGENSTSVVEAVAQSRDVCKLKYLTGAAPVVYGIPFYL</sequence>
<gene>
    <name evidence="8" type="ORF">CYLTODRAFT_358669</name>
</gene>
<dbReference type="EC" id="3.4.22.49" evidence="2"/>
<dbReference type="PROSITE" id="PS51700">
    <property type="entry name" value="SEPARIN"/>
    <property type="match status" value="1"/>
</dbReference>
<feature type="region of interest" description="Disordered" evidence="6">
    <location>
        <begin position="1021"/>
        <end position="1059"/>
    </location>
</feature>
<dbReference type="GO" id="GO:0005634">
    <property type="term" value="C:nucleus"/>
    <property type="evidence" value="ECO:0007669"/>
    <property type="project" value="InterPro"/>
</dbReference>
<dbReference type="Pfam" id="PF03568">
    <property type="entry name" value="Separin_C"/>
    <property type="match status" value="1"/>
</dbReference>
<reference evidence="8 9" key="1">
    <citation type="journal article" date="2015" name="Fungal Genet. Biol.">
        <title>Evolution of novel wood decay mechanisms in Agaricales revealed by the genome sequences of Fistulina hepatica and Cylindrobasidium torrendii.</title>
        <authorList>
            <person name="Floudas D."/>
            <person name="Held B.W."/>
            <person name="Riley R."/>
            <person name="Nagy L.G."/>
            <person name="Koehler G."/>
            <person name="Ransdell A.S."/>
            <person name="Younus H."/>
            <person name="Chow J."/>
            <person name="Chiniquy J."/>
            <person name="Lipzen A."/>
            <person name="Tritt A."/>
            <person name="Sun H."/>
            <person name="Haridas S."/>
            <person name="LaButti K."/>
            <person name="Ohm R.A."/>
            <person name="Kues U."/>
            <person name="Blanchette R.A."/>
            <person name="Grigoriev I.V."/>
            <person name="Minto R.E."/>
            <person name="Hibbett D.S."/>
        </authorList>
    </citation>
    <scope>NUCLEOTIDE SEQUENCE [LARGE SCALE GENOMIC DNA]</scope>
    <source>
        <strain evidence="8 9">FP15055 ss-10</strain>
    </source>
</reference>
<evidence type="ECO:0000259" key="7">
    <source>
        <dbReference type="PROSITE" id="PS51700"/>
    </source>
</evidence>
<dbReference type="InterPro" id="IPR011990">
    <property type="entry name" value="TPR-like_helical_dom_sf"/>
</dbReference>
<keyword evidence="9" id="KW-1185">Reference proteome</keyword>
<dbReference type="PANTHER" id="PTHR12792">
    <property type="entry name" value="EXTRA SPINDLE POLES 1-RELATED"/>
    <property type="match status" value="1"/>
</dbReference>
<keyword evidence="3" id="KW-0378">Hydrolase</keyword>
<dbReference type="EMBL" id="KN880646">
    <property type="protein sequence ID" value="KIY64248.1"/>
    <property type="molecule type" value="Genomic_DNA"/>
</dbReference>
<evidence type="ECO:0000313" key="9">
    <source>
        <dbReference type="Proteomes" id="UP000054007"/>
    </source>
</evidence>
<dbReference type="InterPro" id="IPR030397">
    <property type="entry name" value="SEPARIN_core_dom"/>
</dbReference>
<feature type="domain" description="Peptidase C50" evidence="7">
    <location>
        <begin position="1775"/>
        <end position="1872"/>
    </location>
</feature>
<evidence type="ECO:0000256" key="5">
    <source>
        <dbReference type="SAM" id="Coils"/>
    </source>
</evidence>
<dbReference type="Proteomes" id="UP000054007">
    <property type="component" value="Unassembled WGS sequence"/>
</dbReference>
<dbReference type="PANTHER" id="PTHR12792:SF0">
    <property type="entry name" value="SEPARIN"/>
    <property type="match status" value="1"/>
</dbReference>
<accession>A0A0D7B0V6</accession>
<dbReference type="STRING" id="1314674.A0A0D7B0V6"/>
<evidence type="ECO:0000313" key="8">
    <source>
        <dbReference type="EMBL" id="KIY64248.1"/>
    </source>
</evidence>
<feature type="coiled-coil region" evidence="5">
    <location>
        <begin position="1154"/>
        <end position="1188"/>
    </location>
</feature>
<dbReference type="GO" id="GO:0072686">
    <property type="term" value="C:mitotic spindle"/>
    <property type="evidence" value="ECO:0007669"/>
    <property type="project" value="TreeGrafter"/>
</dbReference>
<organism evidence="8 9">
    <name type="scientific">Cylindrobasidium torrendii FP15055 ss-10</name>
    <dbReference type="NCBI Taxonomy" id="1314674"/>
    <lineage>
        <taxon>Eukaryota</taxon>
        <taxon>Fungi</taxon>
        <taxon>Dikarya</taxon>
        <taxon>Basidiomycota</taxon>
        <taxon>Agaricomycotina</taxon>
        <taxon>Agaricomycetes</taxon>
        <taxon>Agaricomycetidae</taxon>
        <taxon>Agaricales</taxon>
        <taxon>Marasmiineae</taxon>
        <taxon>Physalacriaceae</taxon>
        <taxon>Cylindrobasidium</taxon>
    </lineage>
</organism>
<name>A0A0D7B0V6_9AGAR</name>
<comment type="catalytic activity">
    <reaction evidence="1">
        <text>All bonds known to be hydrolyzed by this endopeptidase have arginine in P1 and an acidic residue in P4. P6 is often occupied by an acidic residue or by a hydroxy-amino-acid residue, the phosphorylation of which enhances cleavage.</text>
        <dbReference type="EC" id="3.4.22.49"/>
    </reaction>
</comment>
<dbReference type="GO" id="GO:0005737">
    <property type="term" value="C:cytoplasm"/>
    <property type="evidence" value="ECO:0007669"/>
    <property type="project" value="TreeGrafter"/>
</dbReference>
<keyword evidence="4" id="KW-0159">Chromosome partition</keyword>
<proteinExistence type="predicted"/>
<dbReference type="SUPFAM" id="SSF48452">
    <property type="entry name" value="TPR-like"/>
    <property type="match status" value="1"/>
</dbReference>
<evidence type="ECO:0000256" key="6">
    <source>
        <dbReference type="SAM" id="MobiDB-lite"/>
    </source>
</evidence>
<feature type="region of interest" description="Disordered" evidence="6">
    <location>
        <begin position="1399"/>
        <end position="1432"/>
    </location>
</feature>
<protein>
    <recommendedName>
        <fullName evidence="2">separase</fullName>
        <ecNumber evidence="2">3.4.22.49</ecNumber>
    </recommendedName>
</protein>
<dbReference type="GO" id="GO:0006508">
    <property type="term" value="P:proteolysis"/>
    <property type="evidence" value="ECO:0007669"/>
    <property type="project" value="InterPro"/>
</dbReference>
<dbReference type="InterPro" id="IPR005314">
    <property type="entry name" value="Peptidase_C50"/>
</dbReference>
<dbReference type="GO" id="GO:0044732">
    <property type="term" value="C:mitotic spindle pole body"/>
    <property type="evidence" value="ECO:0007669"/>
    <property type="project" value="TreeGrafter"/>
</dbReference>
<evidence type="ECO:0000256" key="3">
    <source>
        <dbReference type="ARBA" id="ARBA00022801"/>
    </source>
</evidence>
<evidence type="ECO:0000256" key="4">
    <source>
        <dbReference type="ARBA" id="ARBA00022829"/>
    </source>
</evidence>
<feature type="region of interest" description="Disordered" evidence="6">
    <location>
        <begin position="764"/>
        <end position="785"/>
    </location>
</feature>
<dbReference type="OrthoDB" id="10255632at2759"/>
<keyword evidence="5" id="KW-0175">Coiled coil</keyword>
<evidence type="ECO:0000256" key="2">
    <source>
        <dbReference type="ARBA" id="ARBA00012489"/>
    </source>
</evidence>